<protein>
    <submittedName>
        <fullName evidence="4">Oligo-1,6-glucosidase</fullName>
        <ecNumber evidence="4">3.2.1.10</ecNumber>
    </submittedName>
</protein>
<accession>K8ZJZ9</accession>
<dbReference type="InterPro" id="IPR045857">
    <property type="entry name" value="O16G_dom_2"/>
</dbReference>
<dbReference type="Gene3D" id="3.20.20.80">
    <property type="entry name" value="Glycosidases"/>
    <property type="match status" value="1"/>
</dbReference>
<dbReference type="OrthoDB" id="9805159at2"/>
<evidence type="ECO:0000256" key="1">
    <source>
        <dbReference type="ARBA" id="ARBA00008061"/>
    </source>
</evidence>
<name>K8ZJZ9_9ENTE</name>
<dbReference type="CDD" id="cd11333">
    <property type="entry name" value="AmyAc_SI_OligoGlu_DGase"/>
    <property type="match status" value="1"/>
</dbReference>
<keyword evidence="2 4" id="KW-0326">Glycosidase</keyword>
<dbReference type="SUPFAM" id="SSF51011">
    <property type="entry name" value="Glycosyl hydrolase domain"/>
    <property type="match status" value="1"/>
</dbReference>
<proteinExistence type="inferred from homology"/>
<dbReference type="InterPro" id="IPR006047">
    <property type="entry name" value="GH13_cat_dom"/>
</dbReference>
<evidence type="ECO:0000313" key="4">
    <source>
        <dbReference type="EMBL" id="EKU26918.1"/>
    </source>
</evidence>
<dbReference type="SMART" id="SM00642">
    <property type="entry name" value="Aamy"/>
    <property type="match status" value="1"/>
</dbReference>
<dbReference type="PANTHER" id="PTHR10357">
    <property type="entry name" value="ALPHA-AMYLASE FAMILY MEMBER"/>
    <property type="match status" value="1"/>
</dbReference>
<dbReference type="GO" id="GO:0004556">
    <property type="term" value="F:alpha-amylase activity"/>
    <property type="evidence" value="ECO:0007669"/>
    <property type="project" value="TreeGrafter"/>
</dbReference>
<dbReference type="SUPFAM" id="SSF51445">
    <property type="entry name" value="(Trans)glycosidases"/>
    <property type="match status" value="1"/>
</dbReference>
<comment type="similarity">
    <text evidence="1">Belongs to the glycosyl hydrolase 13 family.</text>
</comment>
<dbReference type="Proteomes" id="UP000016057">
    <property type="component" value="Unassembled WGS sequence"/>
</dbReference>
<dbReference type="Pfam" id="PF00128">
    <property type="entry name" value="Alpha-amylase"/>
    <property type="match status" value="1"/>
</dbReference>
<keyword evidence="4" id="KW-0378">Hydrolase</keyword>
<dbReference type="PANTHER" id="PTHR10357:SF179">
    <property type="entry name" value="NEUTRAL AND BASIC AMINO ACID TRANSPORT PROTEIN RBAT"/>
    <property type="match status" value="1"/>
</dbReference>
<dbReference type="EC" id="3.2.1.10" evidence="4"/>
<dbReference type="eggNOG" id="COG0366">
    <property type="taxonomic scope" value="Bacteria"/>
</dbReference>
<evidence type="ECO:0000259" key="3">
    <source>
        <dbReference type="SMART" id="SM00642"/>
    </source>
</evidence>
<evidence type="ECO:0000256" key="2">
    <source>
        <dbReference type="ARBA" id="ARBA00023295"/>
    </source>
</evidence>
<gene>
    <name evidence="4" type="ORF">C683_1193</name>
</gene>
<keyword evidence="5" id="KW-1185">Reference proteome</keyword>
<dbReference type="EMBL" id="AMYT01000022">
    <property type="protein sequence ID" value="EKU26918.1"/>
    <property type="molecule type" value="Genomic_DNA"/>
</dbReference>
<dbReference type="InterPro" id="IPR013780">
    <property type="entry name" value="Glyco_hydro_b"/>
</dbReference>
<organism evidence="4 5">
    <name type="scientific">Catellicoccus marimammalium M35/04/3</name>
    <dbReference type="NCBI Taxonomy" id="1234409"/>
    <lineage>
        <taxon>Bacteria</taxon>
        <taxon>Bacillati</taxon>
        <taxon>Bacillota</taxon>
        <taxon>Bacilli</taxon>
        <taxon>Lactobacillales</taxon>
        <taxon>Enterococcaceae</taxon>
        <taxon>Catellicoccus</taxon>
    </lineage>
</organism>
<dbReference type="GO" id="GO:0009313">
    <property type="term" value="P:oligosaccharide catabolic process"/>
    <property type="evidence" value="ECO:0007669"/>
    <property type="project" value="TreeGrafter"/>
</dbReference>
<dbReference type="InterPro" id="IPR017853">
    <property type="entry name" value="GH"/>
</dbReference>
<feature type="domain" description="Glycosyl hydrolase family 13 catalytic" evidence="3">
    <location>
        <begin position="13"/>
        <end position="405"/>
    </location>
</feature>
<dbReference type="STRING" id="1234409.C683_1193"/>
<comment type="caution">
    <text evidence="4">The sequence shown here is derived from an EMBL/GenBank/DDBJ whole genome shotgun (WGS) entry which is preliminary data.</text>
</comment>
<dbReference type="Gene3D" id="3.90.400.10">
    <property type="entry name" value="Oligo-1,6-glucosidase, Domain 2"/>
    <property type="match status" value="1"/>
</dbReference>
<dbReference type="RefSeq" id="WP_009492018.1">
    <property type="nucleotide sequence ID" value="NZ_AMYT01000022.1"/>
</dbReference>
<evidence type="ECO:0000313" key="5">
    <source>
        <dbReference type="Proteomes" id="UP000016057"/>
    </source>
</evidence>
<reference evidence="4 5" key="1">
    <citation type="journal article" date="2013" name="Genome Announc.">
        <title>Draft Genome Sequence of Catellicoccus marimammalium, a Novel Species Commonly Found in Gull Feces.</title>
        <authorList>
            <person name="Weigand M.R."/>
            <person name="Ryu H."/>
            <person name="Bozcek L."/>
            <person name="Konstantinidis K.T."/>
            <person name="Santo Domingo J.W."/>
        </authorList>
    </citation>
    <scope>NUCLEOTIDE SEQUENCE [LARGE SCALE GENOMIC DNA]</scope>
    <source>
        <strain evidence="4 5">M35/04/3</strain>
    </source>
</reference>
<dbReference type="Gene3D" id="2.60.40.1180">
    <property type="entry name" value="Golgi alpha-mannosidase II"/>
    <property type="match status" value="1"/>
</dbReference>
<sequence length="535" mass="62624">MNDLWCQQAIIYQIYPKSFMDQNKDGVGDLQGIIANLDTLKELGVNTLWLNPIFLSAQVDNGYDIIDYQTIDPLFGTMADVEQFIKEVHARDMKLIFDFVLNHTSDQHPWFQEAIKDTKSPYHSYYYFTKERPNAWASFFGGSTFDQTKNGEYYFHLFDKKMPDLNWKEPKVREEMLEIARFWAKKGIDGLRLDAFIHLGKANFTEGKQKGEYEIQEECYAHLPEVHTYLEEFCQTLRQEFPNLFFVGEAASAGVEQAKSYVFPKKTECDSVISFRYFPDEKEGSRAFWEKFAQTMDEWQEEIGTKGYPTLYWNNHDMPRMVSRFGSETYRAESQKTLATLMYLQKGIPILLYGEEIGMKNYELSSIDELEEKELQKEATVRIANGEQKEKVLAELAKKTRNASRGIMQWKDAEDLGFGSSSFWLGGNQEKIYNVHDQKTEVDSIWHYYQQLLALKKTELFTKGTYQRLHYPELYAYQREYQGKKAYVLCNVSEKEVMTSKFTGKVLLEQGIKREGKTWIFAPWASVVIEEEEDE</sequence>
<dbReference type="AlphaFoldDB" id="K8ZJZ9"/>
<dbReference type="PATRIC" id="fig|1234409.3.peg.1145"/>
<dbReference type="GO" id="GO:0004574">
    <property type="term" value="F:oligo-1,6-glucosidase activity"/>
    <property type="evidence" value="ECO:0007669"/>
    <property type="project" value="UniProtKB-EC"/>
</dbReference>